<keyword evidence="4" id="KW-1185">Reference proteome</keyword>
<dbReference type="Pfam" id="PF01764">
    <property type="entry name" value="Lipase_3"/>
    <property type="match status" value="1"/>
</dbReference>
<dbReference type="AlphaFoldDB" id="A0A0P1BDW5"/>
<feature type="domain" description="Fungal lipase-type" evidence="2">
    <location>
        <begin position="234"/>
        <end position="341"/>
    </location>
</feature>
<protein>
    <submittedName>
        <fullName evidence="3">Lipase, class 3</fullName>
    </submittedName>
</protein>
<feature type="compositionally biased region" description="Polar residues" evidence="1">
    <location>
        <begin position="611"/>
        <end position="624"/>
    </location>
</feature>
<dbReference type="EMBL" id="CCYA01000238">
    <property type="protein sequence ID" value="CEH14035.1"/>
    <property type="molecule type" value="Genomic_DNA"/>
</dbReference>
<sequence>MNRSWSSLPDLRALAAARGTQQKFISANDHDRAWSSLPDLHPESNDASNSYRWNPDSTCALPEITENLGIPGAYKFLDDEAQRPSQADIAVGNDLKQEALTNVNVNTAISLAIECAVRAYQPEQPITLRHPGRPGVAAPKVVDNLTQSSSDDAQVSRIALFEHQHAEASSSHSKTEAKVTLVVAVVGLDLPEDLKEEHIFNAVDGRCGAETKTFQPVPVDIIESPLLHPRGQPMLVHRRFMGAAAKIVDRVASAIRSACSDSDTSTALLVTGHSSGGAIASLVLRLLCNHHAMLMSKFAGHIRLVTFGSPPVIASHHEHLFKPAEARCQAFMAQGDAVTFVRSASDRQLALPEINTFNKVLSPMLHETSRLAQTVALCPVGQLVKIEQHDLFESTLRQVDLRSWSSMTPPDPWHPQSHSIVSYWLLIQSLDTSRWTPRASALFSEASPLSSDALREDSPDFCGTSALSQLQSVNADEDMAILYVDIAKLHPAPSFSGSSVRIPLDVLTWFSEEGIAKTISAFELRHLACVQAAVLPVTYNPVSALLGSPCIYLYGNAASKEHRDFAKWLTTSGFPVLLRSYALAPPSMLTTATSKAPTVSRPAGARVSHTGGETTSTAGCSKNQAGGDPLQGTSGTAKPELAPQAGPAAPETGFARYVSTLELDRGDLAPQQRLMVGPRAPSNTCPLRPQLCGPTALQSKQIFQFQGILEDDLTKRVKYKWMHILTVIPGLRWEALYYRQHVGGVLNTSGSPFLAGLLQSTPERMPISERPVEITREVGGQLCMNIGTALVGPTVMANLIQFIPQIAGKKTEKFVNGDHYVLPLSSGYLASSHRVSPGAEHIPHQPWNESHNVVAMLDYDEEEAFLSAAQVQDDQAFFKLGSMIECTISPVETLPSGNSEVVRNFLRQGCYRAVVMHETIFKSVYTPQRPDELAAHFKIINRRPVASEAFEEVEKRGRLAFLRDELPATATTVGASGQHLSGVV</sequence>
<accession>A0A0P1BDW5</accession>
<evidence type="ECO:0000313" key="3">
    <source>
        <dbReference type="EMBL" id="CEH14035.1"/>
    </source>
</evidence>
<dbReference type="InterPro" id="IPR029058">
    <property type="entry name" value="AB_hydrolase_fold"/>
</dbReference>
<dbReference type="InterPro" id="IPR002921">
    <property type="entry name" value="Fungal_lipase-type"/>
</dbReference>
<name>A0A0P1BDW5_9BASI</name>
<proteinExistence type="predicted"/>
<dbReference type="OrthoDB" id="438440at2759"/>
<evidence type="ECO:0000256" key="1">
    <source>
        <dbReference type="SAM" id="MobiDB-lite"/>
    </source>
</evidence>
<reference evidence="3 4" key="1">
    <citation type="submission" date="2014-09" db="EMBL/GenBank/DDBJ databases">
        <authorList>
            <person name="Magalhaes I.L.F."/>
            <person name="Oliveira U."/>
            <person name="Santos F.R."/>
            <person name="Vidigal T.H.D.A."/>
            <person name="Brescovit A.D."/>
            <person name="Santos A.J."/>
        </authorList>
    </citation>
    <scope>NUCLEOTIDE SEQUENCE [LARGE SCALE GENOMIC DNA]</scope>
</reference>
<dbReference type="Proteomes" id="UP000054845">
    <property type="component" value="Unassembled WGS sequence"/>
</dbReference>
<dbReference type="SUPFAM" id="SSF53474">
    <property type="entry name" value="alpha/beta-Hydrolases"/>
    <property type="match status" value="1"/>
</dbReference>
<evidence type="ECO:0000313" key="4">
    <source>
        <dbReference type="Proteomes" id="UP000054845"/>
    </source>
</evidence>
<dbReference type="GO" id="GO:0006629">
    <property type="term" value="P:lipid metabolic process"/>
    <property type="evidence" value="ECO:0007669"/>
    <property type="project" value="InterPro"/>
</dbReference>
<feature type="region of interest" description="Disordered" evidence="1">
    <location>
        <begin position="592"/>
        <end position="649"/>
    </location>
</feature>
<evidence type="ECO:0000259" key="2">
    <source>
        <dbReference type="Pfam" id="PF01764"/>
    </source>
</evidence>
<organism evidence="3 4">
    <name type="scientific">Ceraceosorus bombacis</name>
    <dbReference type="NCBI Taxonomy" id="401625"/>
    <lineage>
        <taxon>Eukaryota</taxon>
        <taxon>Fungi</taxon>
        <taxon>Dikarya</taxon>
        <taxon>Basidiomycota</taxon>
        <taxon>Ustilaginomycotina</taxon>
        <taxon>Exobasidiomycetes</taxon>
        <taxon>Ceraceosorales</taxon>
        <taxon>Ceraceosoraceae</taxon>
        <taxon>Ceraceosorus</taxon>
    </lineage>
</organism>
<dbReference type="Gene3D" id="3.40.50.1820">
    <property type="entry name" value="alpha/beta hydrolase"/>
    <property type="match status" value="1"/>
</dbReference>